<dbReference type="NCBIfam" id="TIGR02348">
    <property type="entry name" value="GroEL"/>
    <property type="match status" value="1"/>
</dbReference>
<evidence type="ECO:0000313" key="13">
    <source>
        <dbReference type="Proteomes" id="UP000306985"/>
    </source>
</evidence>
<dbReference type="EC" id="5.6.1.7" evidence="9"/>
<dbReference type="AlphaFoldDB" id="A0A4U6QPI9"/>
<evidence type="ECO:0000256" key="6">
    <source>
        <dbReference type="ARBA" id="ARBA00023186"/>
    </source>
</evidence>
<feature type="binding site" evidence="9">
    <location>
        <begin position="29"/>
        <end position="32"/>
    </location>
    <ligand>
        <name>ATP</name>
        <dbReference type="ChEBI" id="CHEBI:30616"/>
    </ligand>
</feature>
<dbReference type="Proteomes" id="UP000306985">
    <property type="component" value="Unassembled WGS sequence"/>
</dbReference>
<feature type="binding site" evidence="9">
    <location>
        <begin position="86"/>
        <end position="90"/>
    </location>
    <ligand>
        <name>ATP</name>
        <dbReference type="ChEBI" id="CHEBI:30616"/>
    </ligand>
</feature>
<keyword evidence="9" id="KW-0963">Cytoplasm</keyword>
<dbReference type="NCBIfam" id="NF009488">
    <property type="entry name" value="PRK12850.1"/>
    <property type="match status" value="1"/>
</dbReference>
<organism evidence="12 13">
    <name type="scientific">Nakamurella flava</name>
    <dbReference type="NCBI Taxonomy" id="2576308"/>
    <lineage>
        <taxon>Bacteria</taxon>
        <taxon>Bacillati</taxon>
        <taxon>Actinomycetota</taxon>
        <taxon>Actinomycetes</taxon>
        <taxon>Nakamurellales</taxon>
        <taxon>Nakamurellaceae</taxon>
        <taxon>Nakamurella</taxon>
    </lineage>
</organism>
<accession>A0A4U6QPI9</accession>
<dbReference type="InterPro" id="IPR027413">
    <property type="entry name" value="GROEL-like_equatorial_sf"/>
</dbReference>
<reference evidence="12 13" key="1">
    <citation type="submission" date="2019-05" db="EMBL/GenBank/DDBJ databases">
        <title>Nakamurella sp. N5BH11, whole genome shotgun sequence.</title>
        <authorList>
            <person name="Tuo L."/>
        </authorList>
    </citation>
    <scope>NUCLEOTIDE SEQUENCE [LARGE SCALE GENOMIC DNA]</scope>
    <source>
        <strain evidence="12 13">N5BH11</strain>
    </source>
</reference>
<sequence>MAKLIAFDEEARRGLERGMNTLADAVRVTLGPRGRNVVLEKKWGAPTITNDGVSIAKEIELDDPYEKIGAELVKEVAKKTDDVAGDGTTTATVLAQALVREGLRNVAAGANPMALKKGIEKAVEAISQQLLSDAKEVETKEQIAATASISAADPAIGELIAEAMDKVGKEGVITVEESNTFGLELELTEGMRFDKGYISLYFATDQERQEAVLEDPYILLYGSKISTVKDLLPLLEKIIQSGKSLLIIAEDVDGEALATLVVNKIRGTFKSVAVKAPGFGDRRKAMLQDIAILTGGQVITEDVGLKLENTDISLLGTARKVVVTKDETTIVDGAGDAEQIAGRVAQIRSEIDKSDSDYDREKLQERLAKLAGGVAVIKAGAATEVELKERKHRIEDAVRNAKAAVEEGIVAGGGVGLLQAGTKALADLSLTGDEATGANIVKVAIEAPLKQIAINAGLEGGVVAEKVKNLPSGEGLDAATGEYKDLLKAGIIDPAKVTRSALQNAASIAALFLTTEAVVADKPEKAAAPAGGGMPGGDMDF</sequence>
<evidence type="ECO:0000256" key="10">
    <source>
        <dbReference type="RuleBase" id="RU000418"/>
    </source>
</evidence>
<dbReference type="Pfam" id="PF00118">
    <property type="entry name" value="Cpn60_TCP1"/>
    <property type="match status" value="1"/>
</dbReference>
<keyword evidence="5 9" id="KW-0067">ATP-binding</keyword>
<dbReference type="InterPro" id="IPR027410">
    <property type="entry name" value="TCP-1-like_intermed_sf"/>
</dbReference>
<evidence type="ECO:0000256" key="4">
    <source>
        <dbReference type="ARBA" id="ARBA00022741"/>
    </source>
</evidence>
<feature type="binding site" evidence="9">
    <location>
        <position position="493"/>
    </location>
    <ligand>
        <name>ATP</name>
        <dbReference type="ChEBI" id="CHEBI:30616"/>
    </ligand>
</feature>
<dbReference type="GO" id="GO:0009408">
    <property type="term" value="P:response to heat"/>
    <property type="evidence" value="ECO:0007669"/>
    <property type="project" value="UniProtKB-ARBA"/>
</dbReference>
<dbReference type="FunFam" id="3.50.7.10:FF:000001">
    <property type="entry name" value="60 kDa chaperonin"/>
    <property type="match status" value="1"/>
</dbReference>
<dbReference type="GO" id="GO:0042603">
    <property type="term" value="C:capsule"/>
    <property type="evidence" value="ECO:0007669"/>
    <property type="project" value="UniProtKB-SubCell"/>
</dbReference>
<evidence type="ECO:0000256" key="5">
    <source>
        <dbReference type="ARBA" id="ARBA00022840"/>
    </source>
</evidence>
<dbReference type="InterPro" id="IPR027409">
    <property type="entry name" value="GroEL-like_apical_dom_sf"/>
</dbReference>
<dbReference type="InterPro" id="IPR018370">
    <property type="entry name" value="Chaperonin_Cpn60_CS"/>
</dbReference>
<comment type="subunit">
    <text evidence="9 11">Forms a cylinder of 14 subunits composed of two heptameric rings stacked back-to-back. Interacts with the co-chaperonin GroES.</text>
</comment>
<comment type="caution">
    <text evidence="9">Lacks conserved residue(s) required for the propagation of feature annotation.</text>
</comment>
<dbReference type="InterPro" id="IPR001844">
    <property type="entry name" value="Cpn60/GroEL"/>
</dbReference>
<dbReference type="GO" id="GO:0005524">
    <property type="term" value="F:ATP binding"/>
    <property type="evidence" value="ECO:0007669"/>
    <property type="project" value="UniProtKB-UniRule"/>
</dbReference>
<name>A0A4U6QPI9_9ACTN</name>
<dbReference type="InterPro" id="IPR002423">
    <property type="entry name" value="Cpn60/GroEL/TCP-1"/>
</dbReference>
<keyword evidence="13" id="KW-1185">Reference proteome</keyword>
<dbReference type="SUPFAM" id="SSF54849">
    <property type="entry name" value="GroEL-intermediate domain like"/>
    <property type="match status" value="1"/>
</dbReference>
<dbReference type="NCBIfam" id="NF009489">
    <property type="entry name" value="PRK12851.1"/>
    <property type="match status" value="1"/>
</dbReference>
<evidence type="ECO:0000256" key="11">
    <source>
        <dbReference type="RuleBase" id="RU000419"/>
    </source>
</evidence>
<dbReference type="NCBIfam" id="NF000592">
    <property type="entry name" value="PRK00013.1"/>
    <property type="match status" value="1"/>
</dbReference>
<dbReference type="GO" id="GO:0016853">
    <property type="term" value="F:isomerase activity"/>
    <property type="evidence" value="ECO:0007669"/>
    <property type="project" value="UniProtKB-KW"/>
</dbReference>
<dbReference type="GO" id="GO:0042026">
    <property type="term" value="P:protein refolding"/>
    <property type="evidence" value="ECO:0007669"/>
    <property type="project" value="UniProtKB-UniRule"/>
</dbReference>
<feature type="binding site" evidence="9">
    <location>
        <position position="413"/>
    </location>
    <ligand>
        <name>ATP</name>
        <dbReference type="ChEBI" id="CHEBI:30616"/>
    </ligand>
</feature>
<dbReference type="PANTHER" id="PTHR45633">
    <property type="entry name" value="60 KDA HEAT SHOCK PROTEIN, MITOCHONDRIAL"/>
    <property type="match status" value="1"/>
</dbReference>
<gene>
    <name evidence="9 12" type="primary">groL</name>
    <name evidence="9" type="synonym">groEL</name>
    <name evidence="12" type="ORF">FDO65_10820</name>
</gene>
<evidence type="ECO:0000256" key="2">
    <source>
        <dbReference type="ARBA" id="ARBA00004241"/>
    </source>
</evidence>
<proteinExistence type="inferred from homology"/>
<protein>
    <recommendedName>
        <fullName evidence="9">Chaperonin GroEL</fullName>
        <ecNumber evidence="9">5.6.1.7</ecNumber>
    </recommendedName>
    <alternativeName>
        <fullName evidence="9">60 kDa chaperonin</fullName>
    </alternativeName>
    <alternativeName>
        <fullName evidence="9">Chaperonin-60</fullName>
        <shortName evidence="9">Cpn60</shortName>
    </alternativeName>
</protein>
<keyword evidence="7 9" id="KW-0413">Isomerase</keyword>
<dbReference type="HAMAP" id="MF_00600">
    <property type="entry name" value="CH60"/>
    <property type="match status" value="1"/>
</dbReference>
<comment type="subcellular location">
    <subcellularLocation>
        <location evidence="2">Cell surface</location>
    </subcellularLocation>
    <subcellularLocation>
        <location evidence="9">Cytoplasm</location>
    </subcellularLocation>
    <subcellularLocation>
        <location evidence="8">Secreted</location>
        <location evidence="8">Capsule</location>
    </subcellularLocation>
    <subcellularLocation>
        <location evidence="1">Secreted</location>
        <location evidence="1">Cell wall</location>
    </subcellularLocation>
</comment>
<evidence type="ECO:0000256" key="8">
    <source>
        <dbReference type="ARBA" id="ARBA00025702"/>
    </source>
</evidence>
<dbReference type="GO" id="GO:0005737">
    <property type="term" value="C:cytoplasm"/>
    <property type="evidence" value="ECO:0007669"/>
    <property type="project" value="UniProtKB-SubCell"/>
</dbReference>
<dbReference type="NCBIfam" id="NF009487">
    <property type="entry name" value="PRK12849.1"/>
    <property type="match status" value="1"/>
</dbReference>
<dbReference type="PRINTS" id="PR00298">
    <property type="entry name" value="CHAPERONIN60"/>
</dbReference>
<evidence type="ECO:0000256" key="3">
    <source>
        <dbReference type="ARBA" id="ARBA00006607"/>
    </source>
</evidence>
<dbReference type="GO" id="GO:0051082">
    <property type="term" value="F:unfolded protein binding"/>
    <property type="evidence" value="ECO:0007669"/>
    <property type="project" value="UniProtKB-UniRule"/>
</dbReference>
<evidence type="ECO:0000256" key="1">
    <source>
        <dbReference type="ARBA" id="ARBA00004191"/>
    </source>
</evidence>
<comment type="similarity">
    <text evidence="3 9 10">Belongs to the chaperonin (HSP60) family.</text>
</comment>
<dbReference type="OrthoDB" id="9766614at2"/>
<dbReference type="EMBL" id="SZZH01000001">
    <property type="protein sequence ID" value="TKV61986.1"/>
    <property type="molecule type" value="Genomic_DNA"/>
</dbReference>
<dbReference type="Gene3D" id="1.10.560.10">
    <property type="entry name" value="GroEL-like equatorial domain"/>
    <property type="match status" value="1"/>
</dbReference>
<dbReference type="Gene3D" id="3.50.7.10">
    <property type="entry name" value="GroEL"/>
    <property type="match status" value="1"/>
</dbReference>
<dbReference type="CDD" id="cd03344">
    <property type="entry name" value="GroEL"/>
    <property type="match status" value="1"/>
</dbReference>
<evidence type="ECO:0000256" key="9">
    <source>
        <dbReference type="HAMAP-Rule" id="MF_00600"/>
    </source>
</evidence>
<evidence type="ECO:0000256" key="7">
    <source>
        <dbReference type="ARBA" id="ARBA00023235"/>
    </source>
</evidence>
<keyword evidence="6 9" id="KW-0143">Chaperone</keyword>
<dbReference type="GO" id="GO:0009986">
    <property type="term" value="C:cell surface"/>
    <property type="evidence" value="ECO:0007669"/>
    <property type="project" value="UniProtKB-SubCell"/>
</dbReference>
<dbReference type="SUPFAM" id="SSF48592">
    <property type="entry name" value="GroEL equatorial domain-like"/>
    <property type="match status" value="1"/>
</dbReference>
<dbReference type="RefSeq" id="WP_137449291.1">
    <property type="nucleotide sequence ID" value="NZ_SZZH01000001.1"/>
</dbReference>
<dbReference type="SUPFAM" id="SSF52029">
    <property type="entry name" value="GroEL apical domain-like"/>
    <property type="match status" value="1"/>
</dbReference>
<comment type="caution">
    <text evidence="12">The sequence shown here is derived from an EMBL/GenBank/DDBJ whole genome shotgun (WGS) entry which is preliminary data.</text>
</comment>
<dbReference type="GO" id="GO:0140662">
    <property type="term" value="F:ATP-dependent protein folding chaperone"/>
    <property type="evidence" value="ECO:0007669"/>
    <property type="project" value="InterPro"/>
</dbReference>
<dbReference type="Gene3D" id="3.30.260.10">
    <property type="entry name" value="TCP-1-like chaperonin intermediate domain"/>
    <property type="match status" value="1"/>
</dbReference>
<feature type="binding site" evidence="9">
    <location>
        <begin position="477"/>
        <end position="479"/>
    </location>
    <ligand>
        <name>ATP</name>
        <dbReference type="ChEBI" id="CHEBI:30616"/>
    </ligand>
</feature>
<evidence type="ECO:0000313" key="12">
    <source>
        <dbReference type="EMBL" id="TKV61986.1"/>
    </source>
</evidence>
<dbReference type="PROSITE" id="PS00296">
    <property type="entry name" value="CHAPERONINS_CPN60"/>
    <property type="match status" value="1"/>
</dbReference>
<keyword evidence="4 9" id="KW-0547">Nucleotide-binding</keyword>
<comment type="function">
    <text evidence="9 11">Together with its co-chaperonin GroES, plays an essential role in assisting protein folding. The GroEL-GroES system forms a nano-cage that allows encapsulation of the non-native substrate proteins and provides a physical environment optimized to promote and accelerate protein folding.</text>
</comment>